<keyword evidence="3" id="KW-0067">ATP-binding</keyword>
<dbReference type="Proteomes" id="UP000252733">
    <property type="component" value="Unassembled WGS sequence"/>
</dbReference>
<dbReference type="InterPro" id="IPR027417">
    <property type="entry name" value="P-loop_NTPase"/>
</dbReference>
<gene>
    <name evidence="3" type="ORF">DFO77_10773</name>
</gene>
<dbReference type="InterPro" id="IPR011528">
    <property type="entry name" value="NERD"/>
</dbReference>
<dbReference type="SMART" id="SM00487">
    <property type="entry name" value="DEXDc"/>
    <property type="match status" value="1"/>
</dbReference>
<sequence length="544" mass="63351">MIYPESYPINNNNKAEKEVFNYLKKLNPKDYDIFHSRRFIATENGERNEYEADFIIADIRNGKLNAILIIEVKGGRVSFNGTTNQWIQNNKYHIDPVKQVTGIMHSLVNRYPDISREVPFGWAVCFPNTIAADETPTQIHPLQLMDSFYLQTIEKQIPELFNYFKERNPYRKGTSLEIYQNFKNSLLRGLGFVVPLHKQIALAEERFIELTNEQLELLKIVSANQNIFVTGPAGSGKTVMATTIAQEAFEEGKSVLLLTFNRILANNIRYNLNLKKEDRSRFEVATFHSIAKRLIDKEEPEWWREHSKEDDFWTLTSAVKLDEVLEKDSPKYDVLIIDEGQDFHELWFESLEKLLKPEGHYYVFMDKHQNIFNAFTKIPGNRNFLNFPLTKNCRNTKTIIDYLSQHIEDNIDPKDDTPGGEAVREITFKNDVEQLNRIKDEWFRLVDEEKIPPERIVIIFNAKKSESCIGKTRKFGKYSIEAVDRKTGKPAPGKVNYTTINTFKGLEADVVFIIDTDKVENPDYKILYTQASRAKYLLYILIKK</sequence>
<reference evidence="3 4" key="1">
    <citation type="submission" date="2018-07" db="EMBL/GenBank/DDBJ databases">
        <title>Freshwater and sediment microbial communities from various areas in North America, analyzing microbe dynamics in response to fracking.</title>
        <authorList>
            <person name="Lamendella R."/>
        </authorList>
    </citation>
    <scope>NUCLEOTIDE SEQUENCE [LARGE SCALE GENOMIC DNA]</scope>
    <source>
        <strain evidence="3 4">160A</strain>
    </source>
</reference>
<proteinExistence type="predicted"/>
<dbReference type="RefSeq" id="WP_114436781.1">
    <property type="nucleotide sequence ID" value="NZ_QPIZ01000007.1"/>
</dbReference>
<dbReference type="InterPro" id="IPR027785">
    <property type="entry name" value="UvrD-like_helicase_C"/>
</dbReference>
<dbReference type="InterPro" id="IPR000212">
    <property type="entry name" value="DNA_helicase_UvrD/REP"/>
</dbReference>
<dbReference type="EMBL" id="QPIZ01000007">
    <property type="protein sequence ID" value="RCW36782.1"/>
    <property type="molecule type" value="Genomic_DNA"/>
</dbReference>
<keyword evidence="3" id="KW-0547">Nucleotide-binding</keyword>
<evidence type="ECO:0000259" key="2">
    <source>
        <dbReference type="SMART" id="SM00487"/>
    </source>
</evidence>
<name>A0A368V6R4_9BACT</name>
<dbReference type="GO" id="GO:0005524">
    <property type="term" value="F:ATP binding"/>
    <property type="evidence" value="ECO:0007669"/>
    <property type="project" value="InterPro"/>
</dbReference>
<comment type="caution">
    <text evidence="3">The sequence shown here is derived from an EMBL/GenBank/DDBJ whole genome shotgun (WGS) entry which is preliminary data.</text>
</comment>
<dbReference type="InterPro" id="IPR014001">
    <property type="entry name" value="Helicase_ATP-bd"/>
</dbReference>
<evidence type="ECO:0000313" key="3">
    <source>
        <dbReference type="EMBL" id="RCW36782.1"/>
    </source>
</evidence>
<keyword evidence="3" id="KW-0378">Hydrolase</keyword>
<dbReference type="GO" id="GO:0043138">
    <property type="term" value="F:3'-5' DNA helicase activity"/>
    <property type="evidence" value="ECO:0007669"/>
    <property type="project" value="TreeGrafter"/>
</dbReference>
<feature type="domain" description="Helicase ATP-binding" evidence="2">
    <location>
        <begin position="206"/>
        <end position="387"/>
    </location>
</feature>
<evidence type="ECO:0000256" key="1">
    <source>
        <dbReference type="ARBA" id="ARBA00034923"/>
    </source>
</evidence>
<dbReference type="PANTHER" id="PTHR11070">
    <property type="entry name" value="UVRD / RECB / PCRA DNA HELICASE FAMILY MEMBER"/>
    <property type="match status" value="1"/>
</dbReference>
<dbReference type="GO" id="GO:0000725">
    <property type="term" value="P:recombinational repair"/>
    <property type="evidence" value="ECO:0007669"/>
    <property type="project" value="TreeGrafter"/>
</dbReference>
<dbReference type="PANTHER" id="PTHR11070:SF2">
    <property type="entry name" value="ATP-DEPENDENT DNA HELICASE SRS2"/>
    <property type="match status" value="1"/>
</dbReference>
<accession>A0A368V6R4</accession>
<organism evidence="3 4">
    <name type="scientific">Marinilabilia salmonicolor</name>
    <dbReference type="NCBI Taxonomy" id="989"/>
    <lineage>
        <taxon>Bacteria</taxon>
        <taxon>Pseudomonadati</taxon>
        <taxon>Bacteroidota</taxon>
        <taxon>Bacteroidia</taxon>
        <taxon>Marinilabiliales</taxon>
        <taxon>Marinilabiliaceae</taxon>
        <taxon>Marinilabilia</taxon>
    </lineage>
</organism>
<dbReference type="Pfam" id="PF13245">
    <property type="entry name" value="AAA_19"/>
    <property type="match status" value="1"/>
</dbReference>
<dbReference type="Pfam" id="PF08378">
    <property type="entry name" value="NERD"/>
    <property type="match status" value="1"/>
</dbReference>
<keyword evidence="3" id="KW-0347">Helicase</keyword>
<protein>
    <recommendedName>
        <fullName evidence="1">DNA 3'-5' helicase II</fullName>
    </recommendedName>
</protein>
<evidence type="ECO:0000313" key="4">
    <source>
        <dbReference type="Proteomes" id="UP000252733"/>
    </source>
</evidence>
<dbReference type="SUPFAM" id="SSF52540">
    <property type="entry name" value="P-loop containing nucleoside triphosphate hydrolases"/>
    <property type="match status" value="1"/>
</dbReference>
<dbReference type="Gene3D" id="3.40.50.300">
    <property type="entry name" value="P-loop containing nucleotide triphosphate hydrolases"/>
    <property type="match status" value="2"/>
</dbReference>
<dbReference type="GO" id="GO:0003677">
    <property type="term" value="F:DNA binding"/>
    <property type="evidence" value="ECO:0007669"/>
    <property type="project" value="InterPro"/>
</dbReference>
<dbReference type="Pfam" id="PF13538">
    <property type="entry name" value="UvrD_C_2"/>
    <property type="match status" value="1"/>
</dbReference>
<keyword evidence="4" id="KW-1185">Reference proteome</keyword>
<dbReference type="AlphaFoldDB" id="A0A368V6R4"/>